<evidence type="ECO:0000313" key="2">
    <source>
        <dbReference type="Proteomes" id="UP000305457"/>
    </source>
</evidence>
<dbReference type="KEGG" id="mnh:FG904_00505"/>
<organism evidence="1 2">
    <name type="scientific">Mycoplasma nasistruthionis</name>
    <dbReference type="NCBI Taxonomy" id="353852"/>
    <lineage>
        <taxon>Bacteria</taxon>
        <taxon>Bacillati</taxon>
        <taxon>Mycoplasmatota</taxon>
        <taxon>Mollicutes</taxon>
        <taxon>Mycoplasmataceae</taxon>
        <taxon>Mycoplasma</taxon>
    </lineage>
</organism>
<name>A0A5B7XX52_9MOLU</name>
<proteinExistence type="predicted"/>
<dbReference type="RefSeq" id="WP_139591986.1">
    <property type="nucleotide sequence ID" value="NZ_CP040825.1"/>
</dbReference>
<reference evidence="1 2" key="1">
    <citation type="submission" date="2019-06" db="EMBL/GenBank/DDBJ databases">
        <title>Mycoplasma sp. 2F1A isolated from ostrich.</title>
        <authorList>
            <person name="Spergser J."/>
        </authorList>
    </citation>
    <scope>NUCLEOTIDE SEQUENCE [LARGE SCALE GENOMIC DNA]</scope>
    <source>
        <strain evidence="1 2">2F1A</strain>
    </source>
</reference>
<evidence type="ECO:0000313" key="1">
    <source>
        <dbReference type="EMBL" id="QCZ36503.1"/>
    </source>
</evidence>
<dbReference type="EMBL" id="CP040825">
    <property type="protein sequence ID" value="QCZ36503.1"/>
    <property type="molecule type" value="Genomic_DNA"/>
</dbReference>
<gene>
    <name evidence="1" type="ORF">FG904_00505</name>
</gene>
<dbReference type="AlphaFoldDB" id="A0A5B7XX52"/>
<dbReference type="Proteomes" id="UP000305457">
    <property type="component" value="Chromosome"/>
</dbReference>
<protein>
    <submittedName>
        <fullName evidence="1">Uncharacterized protein</fullName>
    </submittedName>
</protein>
<accession>A0A5B7XX52</accession>
<sequence>MKSLKRTKIKNHKKPSLNDLGLNDRSVYEELVKEIFQVHNITNQQILERINKKKQQGIKIDKLDSYKIHDEN</sequence>